<dbReference type="InterPro" id="IPR023160">
    <property type="entry name" value="RNase_HII_hlx-loop-hlx_cap_dom"/>
</dbReference>
<evidence type="ECO:0000256" key="9">
    <source>
        <dbReference type="RuleBase" id="RU003515"/>
    </source>
</evidence>
<dbReference type="InterPro" id="IPR024567">
    <property type="entry name" value="RNase_HII/HIII_dom"/>
</dbReference>
<dbReference type="PANTHER" id="PTHR10954:SF7">
    <property type="entry name" value="RIBONUCLEASE H2 SUBUNIT A"/>
    <property type="match status" value="1"/>
</dbReference>
<dbReference type="PANTHER" id="PTHR10954">
    <property type="entry name" value="RIBONUCLEASE H2 SUBUNIT A"/>
    <property type="match status" value="1"/>
</dbReference>
<evidence type="ECO:0000313" key="12">
    <source>
        <dbReference type="EMBL" id="KAJ7773278.1"/>
    </source>
</evidence>
<dbReference type="Gene3D" id="3.30.420.10">
    <property type="entry name" value="Ribonuclease H-like superfamily/Ribonuclease H"/>
    <property type="match status" value="1"/>
</dbReference>
<dbReference type="GO" id="GO:0004523">
    <property type="term" value="F:RNA-DNA hybrid ribonuclease activity"/>
    <property type="evidence" value="ECO:0007669"/>
    <property type="project" value="UniProtKB-UniRule"/>
</dbReference>
<dbReference type="NCBIfam" id="TIGR00729">
    <property type="entry name" value="ribonuclease HII"/>
    <property type="match status" value="1"/>
</dbReference>
<keyword evidence="4 8" id="KW-0540">Nuclease</keyword>
<dbReference type="GO" id="GO:0006298">
    <property type="term" value="P:mismatch repair"/>
    <property type="evidence" value="ECO:0007669"/>
    <property type="project" value="TreeGrafter"/>
</dbReference>
<comment type="caution">
    <text evidence="12">The sequence shown here is derived from an EMBL/GenBank/DDBJ whole genome shotgun (WGS) entry which is preliminary data.</text>
</comment>
<dbReference type="Proteomes" id="UP001215598">
    <property type="component" value="Unassembled WGS sequence"/>
</dbReference>
<evidence type="ECO:0000256" key="6">
    <source>
        <dbReference type="ARBA" id="ARBA00022759"/>
    </source>
</evidence>
<dbReference type="FunFam" id="1.10.10.460:FF:000001">
    <property type="entry name" value="Ribonuclease"/>
    <property type="match status" value="1"/>
</dbReference>
<sequence length="326" mass="35146">MSESIREPTPTPSESGSVHESTASIHNAEPIPSAPGPSTPLRESYTYHSPTPTAAGPYILGVDEAGRGPVLGPLVYGVAYCPVAYKDQLEELGFADSKKLTAETRSTLLDTLRSDPANLGWSVRVVSPQAISSGMLRRPPTNLNVQSQDATVLLIQEVLNKGIELTEIYVDALGSTTTYHEYLSSRFPGIGFTVESKADDKFKIVGAASVAAKVTRDACIEGWVFEENIDGVAGNWDTESLGSGYPSDPRTKTWLRESIEPVFGLPKIVRFSWSTVKVLLEKEGKAVDWIDDGQASLIQAFESAKGREKDRSAVAKDLGLKSVGML</sequence>
<keyword evidence="7 8" id="KW-0378">Hydrolase</keyword>
<comment type="cofactor">
    <cofactor evidence="2">
        <name>Mg(2+)</name>
        <dbReference type="ChEBI" id="CHEBI:18420"/>
    </cofactor>
</comment>
<organism evidence="12 13">
    <name type="scientific">Mycena metata</name>
    <dbReference type="NCBI Taxonomy" id="1033252"/>
    <lineage>
        <taxon>Eukaryota</taxon>
        <taxon>Fungi</taxon>
        <taxon>Dikarya</taxon>
        <taxon>Basidiomycota</taxon>
        <taxon>Agaricomycotina</taxon>
        <taxon>Agaricomycetes</taxon>
        <taxon>Agaricomycetidae</taxon>
        <taxon>Agaricales</taxon>
        <taxon>Marasmiineae</taxon>
        <taxon>Mycenaceae</taxon>
        <taxon>Mycena</taxon>
    </lineage>
</organism>
<gene>
    <name evidence="12" type="ORF">B0H16DRAFT_1685119</name>
</gene>
<keyword evidence="13" id="KW-1185">Reference proteome</keyword>
<comment type="function">
    <text evidence="9">Endonuclease that specifically degrades the RNA of RNA-DNA hybrids.</text>
</comment>
<dbReference type="InterPro" id="IPR004649">
    <property type="entry name" value="RNase_H2_suA"/>
</dbReference>
<evidence type="ECO:0000256" key="2">
    <source>
        <dbReference type="ARBA" id="ARBA00001946"/>
    </source>
</evidence>
<comment type="similarity">
    <text evidence="3">Belongs to the RNase HII family. Eukaryotic subfamily.</text>
</comment>
<dbReference type="CDD" id="cd07181">
    <property type="entry name" value="RNase_HII_eukaryota_like"/>
    <property type="match status" value="1"/>
</dbReference>
<comment type="catalytic activity">
    <reaction evidence="1 8 9">
        <text>Endonucleolytic cleavage to 5'-phosphomonoester.</text>
        <dbReference type="EC" id="3.1.26.4"/>
    </reaction>
</comment>
<evidence type="ECO:0000256" key="10">
    <source>
        <dbReference type="SAM" id="MobiDB-lite"/>
    </source>
</evidence>
<evidence type="ECO:0000256" key="5">
    <source>
        <dbReference type="ARBA" id="ARBA00022723"/>
    </source>
</evidence>
<keyword evidence="6 8" id="KW-0255">Endonuclease</keyword>
<dbReference type="InterPro" id="IPR001352">
    <property type="entry name" value="RNase_HII/HIII"/>
</dbReference>
<dbReference type="PROSITE" id="PS51975">
    <property type="entry name" value="RNASE_H_2"/>
    <property type="match status" value="1"/>
</dbReference>
<evidence type="ECO:0000256" key="8">
    <source>
        <dbReference type="PROSITE-ProRule" id="PRU01319"/>
    </source>
</evidence>
<protein>
    <recommendedName>
        <fullName evidence="9">Ribonuclease</fullName>
        <ecNumber evidence="9">3.1.26.4</ecNumber>
    </recommendedName>
</protein>
<evidence type="ECO:0000313" key="13">
    <source>
        <dbReference type="Proteomes" id="UP001215598"/>
    </source>
</evidence>
<keyword evidence="5 8" id="KW-0479">Metal-binding</keyword>
<proteinExistence type="inferred from homology"/>
<dbReference type="Pfam" id="PF01351">
    <property type="entry name" value="RNase_HII"/>
    <property type="match status" value="1"/>
</dbReference>
<evidence type="ECO:0000259" key="11">
    <source>
        <dbReference type="PROSITE" id="PS51975"/>
    </source>
</evidence>
<dbReference type="EMBL" id="JARKIB010000013">
    <property type="protein sequence ID" value="KAJ7773278.1"/>
    <property type="molecule type" value="Genomic_DNA"/>
</dbReference>
<dbReference type="GO" id="GO:0043137">
    <property type="term" value="P:DNA replication, removal of RNA primer"/>
    <property type="evidence" value="ECO:0007669"/>
    <property type="project" value="TreeGrafter"/>
</dbReference>
<evidence type="ECO:0000256" key="3">
    <source>
        <dbReference type="ARBA" id="ARBA00007058"/>
    </source>
</evidence>
<feature type="binding site" evidence="8">
    <location>
        <position position="171"/>
    </location>
    <ligand>
        <name>a divalent metal cation</name>
        <dbReference type="ChEBI" id="CHEBI:60240"/>
    </ligand>
</feature>
<dbReference type="InterPro" id="IPR036397">
    <property type="entry name" value="RNaseH_sf"/>
</dbReference>
<dbReference type="Gene3D" id="1.10.10.460">
    <property type="entry name" value="Ribonuclease hii. Domain 2"/>
    <property type="match status" value="1"/>
</dbReference>
<evidence type="ECO:0000256" key="4">
    <source>
        <dbReference type="ARBA" id="ARBA00022722"/>
    </source>
</evidence>
<dbReference type="GO" id="GO:0046872">
    <property type="term" value="F:metal ion binding"/>
    <property type="evidence" value="ECO:0007669"/>
    <property type="project" value="UniProtKB-KW"/>
</dbReference>
<dbReference type="SUPFAM" id="SSF53098">
    <property type="entry name" value="Ribonuclease H-like"/>
    <property type="match status" value="1"/>
</dbReference>
<feature type="region of interest" description="Disordered" evidence="10">
    <location>
        <begin position="1"/>
        <end position="49"/>
    </location>
</feature>
<feature type="domain" description="RNase H type-2" evidence="11">
    <location>
        <begin position="57"/>
        <end position="285"/>
    </location>
</feature>
<dbReference type="GO" id="GO:0003723">
    <property type="term" value="F:RNA binding"/>
    <property type="evidence" value="ECO:0007669"/>
    <property type="project" value="UniProtKB-UniRule"/>
</dbReference>
<evidence type="ECO:0000256" key="7">
    <source>
        <dbReference type="ARBA" id="ARBA00022801"/>
    </source>
</evidence>
<dbReference type="AlphaFoldDB" id="A0AAD7JYY0"/>
<reference evidence="12" key="1">
    <citation type="submission" date="2023-03" db="EMBL/GenBank/DDBJ databases">
        <title>Massive genome expansion in bonnet fungi (Mycena s.s.) driven by repeated elements and novel gene families across ecological guilds.</title>
        <authorList>
            <consortium name="Lawrence Berkeley National Laboratory"/>
            <person name="Harder C.B."/>
            <person name="Miyauchi S."/>
            <person name="Viragh M."/>
            <person name="Kuo A."/>
            <person name="Thoen E."/>
            <person name="Andreopoulos B."/>
            <person name="Lu D."/>
            <person name="Skrede I."/>
            <person name="Drula E."/>
            <person name="Henrissat B."/>
            <person name="Morin E."/>
            <person name="Kohler A."/>
            <person name="Barry K."/>
            <person name="LaButti K."/>
            <person name="Morin E."/>
            <person name="Salamov A."/>
            <person name="Lipzen A."/>
            <person name="Mereny Z."/>
            <person name="Hegedus B."/>
            <person name="Baldrian P."/>
            <person name="Stursova M."/>
            <person name="Weitz H."/>
            <person name="Taylor A."/>
            <person name="Grigoriev I.V."/>
            <person name="Nagy L.G."/>
            <person name="Martin F."/>
            <person name="Kauserud H."/>
        </authorList>
    </citation>
    <scope>NUCLEOTIDE SEQUENCE</scope>
    <source>
        <strain evidence="12">CBHHK182m</strain>
    </source>
</reference>
<feature type="compositionally biased region" description="Polar residues" evidence="10">
    <location>
        <begin position="12"/>
        <end position="25"/>
    </location>
</feature>
<dbReference type="InterPro" id="IPR012337">
    <property type="entry name" value="RNaseH-like_sf"/>
</dbReference>
<dbReference type="GO" id="GO:0032299">
    <property type="term" value="C:ribonuclease H2 complex"/>
    <property type="evidence" value="ECO:0007669"/>
    <property type="project" value="TreeGrafter"/>
</dbReference>
<accession>A0AAD7JYY0</accession>
<dbReference type="EC" id="3.1.26.4" evidence="9"/>
<evidence type="ECO:0000256" key="1">
    <source>
        <dbReference type="ARBA" id="ARBA00000077"/>
    </source>
</evidence>
<feature type="binding site" evidence="8">
    <location>
        <position position="63"/>
    </location>
    <ligand>
        <name>a divalent metal cation</name>
        <dbReference type="ChEBI" id="CHEBI:60240"/>
    </ligand>
</feature>
<name>A0AAD7JYY0_9AGAR</name>
<dbReference type="FunFam" id="3.30.420.10:FF:000016">
    <property type="entry name" value="Ribonuclease"/>
    <property type="match status" value="1"/>
</dbReference>
<feature type="binding site" evidence="8">
    <location>
        <position position="64"/>
    </location>
    <ligand>
        <name>a divalent metal cation</name>
        <dbReference type="ChEBI" id="CHEBI:60240"/>
    </ligand>
</feature>
<comment type="cofactor">
    <cofactor evidence="8">
        <name>Mn(2+)</name>
        <dbReference type="ChEBI" id="CHEBI:29035"/>
    </cofactor>
    <cofactor evidence="8">
        <name>Mg(2+)</name>
        <dbReference type="ChEBI" id="CHEBI:18420"/>
    </cofactor>
    <text evidence="8">Manganese or magnesium. Binds 1 divalent metal ion per monomer in the absence of substrate. May bind a second metal ion after substrate binding.</text>
</comment>